<dbReference type="GO" id="GO:0005886">
    <property type="term" value="C:plasma membrane"/>
    <property type="evidence" value="ECO:0007669"/>
    <property type="project" value="UniProtKB-SubCell"/>
</dbReference>
<evidence type="ECO:0000256" key="6">
    <source>
        <dbReference type="ARBA" id="ARBA00022692"/>
    </source>
</evidence>
<feature type="transmembrane region" description="Helical" evidence="9">
    <location>
        <begin position="349"/>
        <end position="377"/>
    </location>
</feature>
<gene>
    <name evidence="11" type="ORF">IAA19_02765</name>
</gene>
<dbReference type="PROSITE" id="PS51104">
    <property type="entry name" value="PTS_EIIC_TYPE_2"/>
    <property type="match status" value="1"/>
</dbReference>
<evidence type="ECO:0000256" key="8">
    <source>
        <dbReference type="ARBA" id="ARBA00023136"/>
    </source>
</evidence>
<dbReference type="EMBL" id="DXBM01000027">
    <property type="protein sequence ID" value="HIZ45925.1"/>
    <property type="molecule type" value="Genomic_DNA"/>
</dbReference>
<evidence type="ECO:0000256" key="3">
    <source>
        <dbReference type="ARBA" id="ARBA00022475"/>
    </source>
</evidence>
<comment type="subcellular location">
    <subcellularLocation>
        <location evidence="1">Cell membrane</location>
        <topology evidence="1">Multi-pass membrane protein</topology>
    </subcellularLocation>
</comment>
<dbReference type="AlphaFoldDB" id="A0A9D2EZ00"/>
<dbReference type="GO" id="GO:0015577">
    <property type="term" value="F:galactitol transmembrane transporter activity"/>
    <property type="evidence" value="ECO:0007669"/>
    <property type="project" value="InterPro"/>
</dbReference>
<evidence type="ECO:0000256" key="2">
    <source>
        <dbReference type="ARBA" id="ARBA00022448"/>
    </source>
</evidence>
<dbReference type="InterPro" id="IPR013853">
    <property type="entry name" value="EIIC-GAT"/>
</dbReference>
<reference evidence="11" key="2">
    <citation type="submission" date="2021-04" db="EMBL/GenBank/DDBJ databases">
        <authorList>
            <person name="Gilroy R."/>
        </authorList>
    </citation>
    <scope>NUCLEOTIDE SEQUENCE</scope>
    <source>
        <strain evidence="11">ChiHjej12B11-14209</strain>
    </source>
</reference>
<dbReference type="PANTHER" id="PTHR37324:SF2">
    <property type="entry name" value="PTS SYSTEM GALACTITOL-SPECIFIC EIIC COMPONENT"/>
    <property type="match status" value="1"/>
</dbReference>
<name>A0A9D2EZ00_9ACTN</name>
<feature type="domain" description="PTS EIIC type-2" evidence="10">
    <location>
        <begin position="8"/>
        <end position="429"/>
    </location>
</feature>
<dbReference type="InterPro" id="IPR004703">
    <property type="entry name" value="PTS_sugar-sp_permease"/>
</dbReference>
<proteinExistence type="predicted"/>
<evidence type="ECO:0000256" key="9">
    <source>
        <dbReference type="SAM" id="Phobius"/>
    </source>
</evidence>
<dbReference type="Proteomes" id="UP000824062">
    <property type="component" value="Unassembled WGS sequence"/>
</dbReference>
<evidence type="ECO:0000313" key="11">
    <source>
        <dbReference type="EMBL" id="HIZ45925.1"/>
    </source>
</evidence>
<feature type="transmembrane region" description="Helical" evidence="9">
    <location>
        <begin position="91"/>
        <end position="114"/>
    </location>
</feature>
<keyword evidence="2" id="KW-0813">Transport</keyword>
<keyword evidence="7 9" id="KW-1133">Transmembrane helix</keyword>
<feature type="transmembrane region" description="Helical" evidence="9">
    <location>
        <begin position="257"/>
        <end position="278"/>
    </location>
</feature>
<keyword evidence="8 9" id="KW-0472">Membrane</keyword>
<feature type="transmembrane region" description="Helical" evidence="9">
    <location>
        <begin position="126"/>
        <end position="146"/>
    </location>
</feature>
<evidence type="ECO:0000256" key="4">
    <source>
        <dbReference type="ARBA" id="ARBA00022597"/>
    </source>
</evidence>
<dbReference type="Pfam" id="PF03611">
    <property type="entry name" value="EIIC-GAT"/>
    <property type="match status" value="1"/>
</dbReference>
<keyword evidence="6 9" id="KW-0812">Transmembrane</keyword>
<keyword evidence="4" id="KW-0762">Sugar transport</keyword>
<reference evidence="11" key="1">
    <citation type="journal article" date="2021" name="PeerJ">
        <title>Extensive microbial diversity within the chicken gut microbiome revealed by metagenomics and culture.</title>
        <authorList>
            <person name="Gilroy R."/>
            <person name="Ravi A."/>
            <person name="Getino M."/>
            <person name="Pursley I."/>
            <person name="Horton D.L."/>
            <person name="Alikhan N.F."/>
            <person name="Baker D."/>
            <person name="Gharbi K."/>
            <person name="Hall N."/>
            <person name="Watson M."/>
            <person name="Adriaenssens E.M."/>
            <person name="Foster-Nyarko E."/>
            <person name="Jarju S."/>
            <person name="Secka A."/>
            <person name="Antonio M."/>
            <person name="Oren A."/>
            <person name="Chaudhuri R.R."/>
            <person name="La Ragione R."/>
            <person name="Hildebrand F."/>
            <person name="Pallen M.J."/>
        </authorList>
    </citation>
    <scope>NUCLEOTIDE SEQUENCE</scope>
    <source>
        <strain evidence="11">ChiHjej12B11-14209</strain>
    </source>
</reference>
<accession>A0A9D2EZ00</accession>
<dbReference type="InterPro" id="IPR013014">
    <property type="entry name" value="PTS_EIIC_2"/>
</dbReference>
<dbReference type="GO" id="GO:0009401">
    <property type="term" value="P:phosphoenolpyruvate-dependent sugar phosphotransferase system"/>
    <property type="evidence" value="ECO:0007669"/>
    <property type="project" value="UniProtKB-KW"/>
</dbReference>
<evidence type="ECO:0000259" key="10">
    <source>
        <dbReference type="PROSITE" id="PS51104"/>
    </source>
</evidence>
<comment type="caution">
    <text evidence="11">The sequence shown here is derived from an EMBL/GenBank/DDBJ whole genome shotgun (WGS) entry which is preliminary data.</text>
</comment>
<evidence type="ECO:0000256" key="1">
    <source>
        <dbReference type="ARBA" id="ARBA00004651"/>
    </source>
</evidence>
<evidence type="ECO:0000313" key="12">
    <source>
        <dbReference type="Proteomes" id="UP000824062"/>
    </source>
</evidence>
<sequence>MEVIDSIVQFVMDIGGGVFLPIIITVMGVVFKLGFFDSMRNGLRVGAGFLGINIVLNMLVEGIQPVVDYYSGLGDGSGFTVVDIGWEGMSAVAWSTSFALLIVPLAMILNYILLKVRFTKTMDIDVWNYFHVIIGGSMLYYILTLAGVETSIAYVAGVIFALGTFVVVLKWADWIAPRWQKYYDLPGTTCCNNDTVYLWGINLVVCKIIDKIPGLNKVSINVSWFSDKLGSLGESSVLTFIVGIILSIITQQSPSNALSVSVTLAAAVILMPKVVSLLMEGLSPVSRAASKYFKGKLGDDYDIYIGMDEALCLGDETGIELVGIMIPITMLIAFLPGISMFPISTLGSLIYITCAASLFANGDVFRNLVSSIAIVIYKSYINSWMAPVATMLAFQAGYISSATTLVSGSTTAEFNCVLVGLIGKALGVW</sequence>
<feature type="transmembrane region" description="Helical" evidence="9">
    <location>
        <begin position="43"/>
        <end position="60"/>
    </location>
</feature>
<keyword evidence="5" id="KW-0598">Phosphotransferase system</keyword>
<dbReference type="PANTHER" id="PTHR37324">
    <property type="entry name" value="PTS SYSTEM GALACTITOL-SPECIFIC EIIC COMPONENT"/>
    <property type="match status" value="1"/>
</dbReference>
<evidence type="ECO:0000256" key="5">
    <source>
        <dbReference type="ARBA" id="ARBA00022683"/>
    </source>
</evidence>
<feature type="transmembrane region" description="Helical" evidence="9">
    <location>
        <begin position="321"/>
        <end position="343"/>
    </location>
</feature>
<feature type="transmembrane region" description="Helical" evidence="9">
    <location>
        <begin position="152"/>
        <end position="172"/>
    </location>
</feature>
<evidence type="ECO:0000256" key="7">
    <source>
        <dbReference type="ARBA" id="ARBA00022989"/>
    </source>
</evidence>
<keyword evidence="3" id="KW-1003">Cell membrane</keyword>
<protein>
    <recommendedName>
        <fullName evidence="10">PTS EIIC type-2 domain-containing protein</fullName>
    </recommendedName>
</protein>
<feature type="transmembrane region" description="Helical" evidence="9">
    <location>
        <begin position="6"/>
        <end position="31"/>
    </location>
</feature>
<organism evidence="11 12">
    <name type="scientific">Candidatus Olsenella pullistercoris</name>
    <dbReference type="NCBI Taxonomy" id="2838712"/>
    <lineage>
        <taxon>Bacteria</taxon>
        <taxon>Bacillati</taxon>
        <taxon>Actinomycetota</taxon>
        <taxon>Coriobacteriia</taxon>
        <taxon>Coriobacteriales</taxon>
        <taxon>Atopobiaceae</taxon>
        <taxon>Olsenella</taxon>
    </lineage>
</organism>